<dbReference type="RefSeq" id="WP_213557510.1">
    <property type="nucleotide sequence ID" value="NZ_JBHZDI010000129.1"/>
</dbReference>
<evidence type="ECO:0000313" key="4">
    <source>
        <dbReference type="Proteomes" id="UP000683310"/>
    </source>
</evidence>
<name>A0ABX8CN82_9NOCA</name>
<keyword evidence="4" id="KW-1185">Reference proteome</keyword>
<feature type="signal peptide" evidence="1">
    <location>
        <begin position="1"/>
        <end position="29"/>
    </location>
</feature>
<dbReference type="Proteomes" id="UP000683310">
    <property type="component" value="Chromosome"/>
</dbReference>
<feature type="chain" id="PRO_5045462922" description="DUF8020 domain-containing protein" evidence="1">
    <location>
        <begin position="30"/>
        <end position="235"/>
    </location>
</feature>
<protein>
    <recommendedName>
        <fullName evidence="2">DUF8020 domain-containing protein</fullName>
    </recommendedName>
</protein>
<evidence type="ECO:0000256" key="1">
    <source>
        <dbReference type="SAM" id="SignalP"/>
    </source>
</evidence>
<organism evidence="3 4">
    <name type="scientific">Nocardia tengchongensis</name>
    <dbReference type="NCBI Taxonomy" id="2055889"/>
    <lineage>
        <taxon>Bacteria</taxon>
        <taxon>Bacillati</taxon>
        <taxon>Actinomycetota</taxon>
        <taxon>Actinomycetes</taxon>
        <taxon>Mycobacteriales</taxon>
        <taxon>Nocardiaceae</taxon>
        <taxon>Nocardia</taxon>
    </lineage>
</organism>
<reference evidence="3 4" key="1">
    <citation type="submission" date="2021-04" db="EMBL/GenBank/DDBJ databases">
        <title>Nocardia tengchongensis.</title>
        <authorList>
            <person name="Zhuang k."/>
            <person name="Ran Y."/>
            <person name="Li W."/>
        </authorList>
    </citation>
    <scope>NUCLEOTIDE SEQUENCE [LARGE SCALE GENOMIC DNA]</scope>
    <source>
        <strain evidence="3 4">CFH S0057</strain>
    </source>
</reference>
<sequence length="235" mass="23285">MNPKNLHSALALTLAAAAITAGTTATACAQDHADAPQQDIAINNVSAGIGYNATLVDRSIVLRTDAGRLRTHGDRFEILDDTGNLAFGMPLTYQLDNKTWPIAARIDSDARTVTLTPVTNPATAIAGLGPQLTPIATQDELNAALSVAGTQIGLATAIGGMVGAALGLGIGCVAGAIVGTALMPPAFLAGAPGGCIAGAALAAGLGTAIGTIAVGAPVVVVSAIQMFNTLTNPQK</sequence>
<dbReference type="InterPro" id="IPR058333">
    <property type="entry name" value="DUF8020"/>
</dbReference>
<evidence type="ECO:0000259" key="2">
    <source>
        <dbReference type="Pfam" id="PF26059"/>
    </source>
</evidence>
<dbReference type="EMBL" id="CP074371">
    <property type="protein sequence ID" value="QVI21408.1"/>
    <property type="molecule type" value="Genomic_DNA"/>
</dbReference>
<accession>A0ABX8CN82</accession>
<dbReference type="PROSITE" id="PS51257">
    <property type="entry name" value="PROKAR_LIPOPROTEIN"/>
    <property type="match status" value="1"/>
</dbReference>
<dbReference type="Pfam" id="PF26059">
    <property type="entry name" value="DUF8020"/>
    <property type="match status" value="1"/>
</dbReference>
<evidence type="ECO:0000313" key="3">
    <source>
        <dbReference type="EMBL" id="QVI21408.1"/>
    </source>
</evidence>
<gene>
    <name evidence="3" type="ORF">KHQ06_36560</name>
</gene>
<feature type="domain" description="DUF8020" evidence="2">
    <location>
        <begin position="48"/>
        <end position="119"/>
    </location>
</feature>
<proteinExistence type="predicted"/>
<keyword evidence="1" id="KW-0732">Signal</keyword>